<dbReference type="PANTHER" id="PTHR23504">
    <property type="entry name" value="MAJOR FACILITATOR SUPERFAMILY DOMAIN-CONTAINING PROTEIN 10"/>
    <property type="match status" value="1"/>
</dbReference>
<dbReference type="OrthoDB" id="419616at2759"/>
<evidence type="ECO:0000256" key="3">
    <source>
        <dbReference type="ARBA" id="ARBA00022692"/>
    </source>
</evidence>
<keyword evidence="10" id="KW-1185">Reference proteome</keyword>
<reference evidence="9 10" key="1">
    <citation type="submission" date="2014-04" db="EMBL/GenBank/DDBJ databases">
        <authorList>
            <consortium name="DOE Joint Genome Institute"/>
            <person name="Kuo A."/>
            <person name="Kohler A."/>
            <person name="Jargeat P."/>
            <person name="Nagy L.G."/>
            <person name="Floudas D."/>
            <person name="Copeland A."/>
            <person name="Barry K.W."/>
            <person name="Cichocki N."/>
            <person name="Veneault-Fourrey C."/>
            <person name="LaButti K."/>
            <person name="Lindquist E.A."/>
            <person name="Lipzen A."/>
            <person name="Lundell T."/>
            <person name="Morin E."/>
            <person name="Murat C."/>
            <person name="Sun H."/>
            <person name="Tunlid A."/>
            <person name="Henrissat B."/>
            <person name="Grigoriev I.V."/>
            <person name="Hibbett D.S."/>
            <person name="Martin F."/>
            <person name="Nordberg H.P."/>
            <person name="Cantor M.N."/>
            <person name="Hua S.X."/>
        </authorList>
    </citation>
    <scope>NUCLEOTIDE SEQUENCE [LARGE SCALE GENOMIC DNA]</scope>
    <source>
        <strain evidence="9 10">Ve08.2h10</strain>
    </source>
</reference>
<evidence type="ECO:0000313" key="9">
    <source>
        <dbReference type="EMBL" id="KIK77865.1"/>
    </source>
</evidence>
<dbReference type="GO" id="GO:0016020">
    <property type="term" value="C:membrane"/>
    <property type="evidence" value="ECO:0007669"/>
    <property type="project" value="UniProtKB-SubCell"/>
</dbReference>
<name>A0A0D0DIG5_9AGAM</name>
<reference evidence="10" key="2">
    <citation type="submission" date="2015-01" db="EMBL/GenBank/DDBJ databases">
        <title>Evolutionary Origins and Diversification of the Mycorrhizal Mutualists.</title>
        <authorList>
            <consortium name="DOE Joint Genome Institute"/>
            <consortium name="Mycorrhizal Genomics Consortium"/>
            <person name="Kohler A."/>
            <person name="Kuo A."/>
            <person name="Nagy L.G."/>
            <person name="Floudas D."/>
            <person name="Copeland A."/>
            <person name="Barry K.W."/>
            <person name="Cichocki N."/>
            <person name="Veneault-Fourrey C."/>
            <person name="LaButti K."/>
            <person name="Lindquist E.A."/>
            <person name="Lipzen A."/>
            <person name="Lundell T."/>
            <person name="Morin E."/>
            <person name="Murat C."/>
            <person name="Riley R."/>
            <person name="Ohm R."/>
            <person name="Sun H."/>
            <person name="Tunlid A."/>
            <person name="Henrissat B."/>
            <person name="Grigoriev I.V."/>
            <person name="Hibbett D.S."/>
            <person name="Martin F."/>
        </authorList>
    </citation>
    <scope>NUCLEOTIDE SEQUENCE [LARGE SCALE GENOMIC DNA]</scope>
    <source>
        <strain evidence="10">Ve08.2h10</strain>
    </source>
</reference>
<feature type="transmembrane region" description="Helical" evidence="7">
    <location>
        <begin position="368"/>
        <end position="388"/>
    </location>
</feature>
<dbReference type="AlphaFoldDB" id="A0A0D0DIG5"/>
<sequence>MFLTQFDRTTSNTDAPIDDDDDQALLLSNDNGIDTKRPTPLPKLQMIVLLSSGLVEAVSMQYLYPFINQLIRDLDVSGGDETKVGYYAGMIESLFFATQAMTILQWSRASDRVGRKPVLLLGIVGVSLSMLCLGLSRTFTTLVLSRCITGVLNGNAGVMKGMLGELTDSTNRAQGFAWFPLAWSLGTTLGPAIGGTLSRPQDNFPHLFTSPFWDEFPYFLPCSVAAGFSMLIFVVILLLLKETLPRGTRPAKATSPVERENGHLEVGYGTIDRQQGSSMHAPVPLRQLLNASRVLYIAIYGVLATFDIVLWVLQPLVYSTPIEYGGLGFTPMTIGLGMSVFGAANGLIQAFCFAPLVKRLGLKTLLRMCHACFIPIFAVIAIVSWVAKLWGISWVVWALLSFQLILIVIMDMSFVCVLMYITAAAPNQRSLGALNGLAQTTACIVRVIGPASSTSLFAYSIQHNFMGGYGVYVVIILTVIATTPLCAMLPDDVANT</sequence>
<dbReference type="PRINTS" id="PR01035">
    <property type="entry name" value="TCRTETA"/>
</dbReference>
<evidence type="ECO:0000256" key="4">
    <source>
        <dbReference type="ARBA" id="ARBA00022989"/>
    </source>
</evidence>
<dbReference type="EMBL" id="KN826805">
    <property type="protein sequence ID" value="KIK77865.1"/>
    <property type="molecule type" value="Genomic_DNA"/>
</dbReference>
<dbReference type="PROSITE" id="PS50850">
    <property type="entry name" value="MFS"/>
    <property type="match status" value="1"/>
</dbReference>
<dbReference type="CDD" id="cd17330">
    <property type="entry name" value="MFS_SLC46_TetA_like"/>
    <property type="match status" value="1"/>
</dbReference>
<dbReference type="Pfam" id="PF07690">
    <property type="entry name" value="MFS_1"/>
    <property type="match status" value="1"/>
</dbReference>
<feature type="compositionally biased region" description="Polar residues" evidence="6">
    <location>
        <begin position="1"/>
        <end position="14"/>
    </location>
</feature>
<evidence type="ECO:0000259" key="8">
    <source>
        <dbReference type="PROSITE" id="PS50850"/>
    </source>
</evidence>
<dbReference type="InterPro" id="IPR001958">
    <property type="entry name" value="Tet-R_TetA/multi-R_MdtG-like"/>
</dbReference>
<dbReference type="SUPFAM" id="SSF103473">
    <property type="entry name" value="MFS general substrate transporter"/>
    <property type="match status" value="1"/>
</dbReference>
<dbReference type="HOGENOM" id="CLU_001265_54_6_1"/>
<proteinExistence type="predicted"/>
<dbReference type="InterPro" id="IPR020846">
    <property type="entry name" value="MFS_dom"/>
</dbReference>
<feature type="region of interest" description="Disordered" evidence="6">
    <location>
        <begin position="1"/>
        <end position="23"/>
    </location>
</feature>
<feature type="transmembrane region" description="Helical" evidence="7">
    <location>
        <begin position="118"/>
        <end position="136"/>
    </location>
</feature>
<accession>A0A0D0DIG5</accession>
<gene>
    <name evidence="9" type="ORF">PAXRUDRAFT_834836</name>
</gene>
<feature type="transmembrane region" description="Helical" evidence="7">
    <location>
        <begin position="394"/>
        <end position="421"/>
    </location>
</feature>
<dbReference type="InParanoid" id="A0A0D0DIG5"/>
<dbReference type="Gene3D" id="1.20.1250.20">
    <property type="entry name" value="MFS general substrate transporter like domains"/>
    <property type="match status" value="1"/>
</dbReference>
<feature type="transmembrane region" description="Helical" evidence="7">
    <location>
        <begin position="175"/>
        <end position="198"/>
    </location>
</feature>
<feature type="transmembrane region" description="Helical" evidence="7">
    <location>
        <begin position="294"/>
        <end position="313"/>
    </location>
</feature>
<dbReference type="GO" id="GO:0022857">
    <property type="term" value="F:transmembrane transporter activity"/>
    <property type="evidence" value="ECO:0007669"/>
    <property type="project" value="InterPro"/>
</dbReference>
<evidence type="ECO:0000256" key="6">
    <source>
        <dbReference type="SAM" id="MobiDB-lite"/>
    </source>
</evidence>
<evidence type="ECO:0000256" key="7">
    <source>
        <dbReference type="SAM" id="Phobius"/>
    </source>
</evidence>
<feature type="transmembrane region" description="Helical" evidence="7">
    <location>
        <begin position="218"/>
        <end position="240"/>
    </location>
</feature>
<keyword evidence="4 7" id="KW-1133">Transmembrane helix</keyword>
<evidence type="ECO:0000256" key="1">
    <source>
        <dbReference type="ARBA" id="ARBA00004141"/>
    </source>
</evidence>
<dbReference type="InterPro" id="IPR036259">
    <property type="entry name" value="MFS_trans_sf"/>
</dbReference>
<evidence type="ECO:0000256" key="5">
    <source>
        <dbReference type="ARBA" id="ARBA00023136"/>
    </source>
</evidence>
<dbReference type="PANTHER" id="PTHR23504:SF15">
    <property type="entry name" value="MAJOR FACILITATOR SUPERFAMILY (MFS) PROFILE DOMAIN-CONTAINING PROTEIN"/>
    <property type="match status" value="1"/>
</dbReference>
<organism evidence="9 10">
    <name type="scientific">Paxillus rubicundulus Ve08.2h10</name>
    <dbReference type="NCBI Taxonomy" id="930991"/>
    <lineage>
        <taxon>Eukaryota</taxon>
        <taxon>Fungi</taxon>
        <taxon>Dikarya</taxon>
        <taxon>Basidiomycota</taxon>
        <taxon>Agaricomycotina</taxon>
        <taxon>Agaricomycetes</taxon>
        <taxon>Agaricomycetidae</taxon>
        <taxon>Boletales</taxon>
        <taxon>Paxilineae</taxon>
        <taxon>Paxillaceae</taxon>
        <taxon>Paxillus</taxon>
    </lineage>
</organism>
<comment type="subcellular location">
    <subcellularLocation>
        <location evidence="1">Membrane</location>
        <topology evidence="1">Multi-pass membrane protein</topology>
    </subcellularLocation>
</comment>
<keyword evidence="2" id="KW-0813">Transport</keyword>
<feature type="domain" description="Major facilitator superfamily (MFS) profile" evidence="8">
    <location>
        <begin position="45"/>
        <end position="493"/>
    </location>
</feature>
<evidence type="ECO:0000313" key="10">
    <source>
        <dbReference type="Proteomes" id="UP000054538"/>
    </source>
</evidence>
<feature type="transmembrane region" description="Helical" evidence="7">
    <location>
        <begin position="333"/>
        <end position="356"/>
    </location>
</feature>
<keyword evidence="5 7" id="KW-0472">Membrane</keyword>
<feature type="transmembrane region" description="Helical" evidence="7">
    <location>
        <begin position="84"/>
        <end position="106"/>
    </location>
</feature>
<evidence type="ECO:0000256" key="2">
    <source>
        <dbReference type="ARBA" id="ARBA00022448"/>
    </source>
</evidence>
<feature type="transmembrane region" description="Helical" evidence="7">
    <location>
        <begin position="469"/>
        <end position="490"/>
    </location>
</feature>
<dbReference type="InterPro" id="IPR011701">
    <property type="entry name" value="MFS"/>
</dbReference>
<protein>
    <recommendedName>
        <fullName evidence="8">Major facilitator superfamily (MFS) profile domain-containing protein</fullName>
    </recommendedName>
</protein>
<keyword evidence="3 7" id="KW-0812">Transmembrane</keyword>
<dbReference type="Proteomes" id="UP000054538">
    <property type="component" value="Unassembled WGS sequence"/>
</dbReference>